<evidence type="ECO:0000256" key="1">
    <source>
        <dbReference type="ARBA" id="ARBA00007637"/>
    </source>
</evidence>
<dbReference type="SUPFAM" id="SSF51735">
    <property type="entry name" value="NAD(P)-binding Rossmann-fold domains"/>
    <property type="match status" value="1"/>
</dbReference>
<organism evidence="3 4">
    <name type="scientific">Halalkalibacter oceani</name>
    <dbReference type="NCBI Taxonomy" id="1653776"/>
    <lineage>
        <taxon>Bacteria</taxon>
        <taxon>Bacillati</taxon>
        <taxon>Bacillota</taxon>
        <taxon>Bacilli</taxon>
        <taxon>Bacillales</taxon>
        <taxon>Bacillaceae</taxon>
        <taxon>Halalkalibacter</taxon>
    </lineage>
</organism>
<keyword evidence="4" id="KW-1185">Reference proteome</keyword>
<dbReference type="Gene3D" id="3.40.50.720">
    <property type="entry name" value="NAD(P)-binding Rossmann-like Domain"/>
    <property type="match status" value="1"/>
</dbReference>
<comment type="similarity">
    <text evidence="1">Belongs to the NAD(P)-dependent epimerase/dehydratase family.</text>
</comment>
<dbReference type="AlphaFoldDB" id="A0A9X2DPM7"/>
<dbReference type="InterPro" id="IPR001509">
    <property type="entry name" value="Epimerase_deHydtase"/>
</dbReference>
<protein>
    <submittedName>
        <fullName evidence="3">NAD(P)-dependent oxidoreductase</fullName>
    </submittedName>
</protein>
<dbReference type="EMBL" id="JAMBOL010000009">
    <property type="protein sequence ID" value="MCM3714776.1"/>
    <property type="molecule type" value="Genomic_DNA"/>
</dbReference>
<reference evidence="3" key="1">
    <citation type="submission" date="2022-05" db="EMBL/GenBank/DDBJ databases">
        <title>Comparative Genomics of Spacecraft Associated Microbes.</title>
        <authorList>
            <person name="Tran M.T."/>
            <person name="Wright A."/>
            <person name="Seuylemezian A."/>
            <person name="Eisen J."/>
            <person name="Coil D."/>
        </authorList>
    </citation>
    <scope>NUCLEOTIDE SEQUENCE</scope>
    <source>
        <strain evidence="3">214.1.1</strain>
    </source>
</reference>
<dbReference type="Pfam" id="PF01370">
    <property type="entry name" value="Epimerase"/>
    <property type="match status" value="1"/>
</dbReference>
<feature type="domain" description="NAD-dependent epimerase/dehydratase" evidence="2">
    <location>
        <begin position="4"/>
        <end position="243"/>
    </location>
</feature>
<proteinExistence type="inferred from homology"/>
<evidence type="ECO:0000313" key="4">
    <source>
        <dbReference type="Proteomes" id="UP001139179"/>
    </source>
</evidence>
<accession>A0A9X2DPM7</accession>
<dbReference type="InterPro" id="IPR036291">
    <property type="entry name" value="NAD(P)-bd_dom_sf"/>
</dbReference>
<evidence type="ECO:0000259" key="2">
    <source>
        <dbReference type="Pfam" id="PF01370"/>
    </source>
</evidence>
<name>A0A9X2DPM7_9BACI</name>
<evidence type="ECO:0000313" key="3">
    <source>
        <dbReference type="EMBL" id="MCM3714776.1"/>
    </source>
</evidence>
<dbReference type="RefSeq" id="WP_251223539.1">
    <property type="nucleotide sequence ID" value="NZ_JAMBOL010000009.1"/>
</dbReference>
<dbReference type="PANTHER" id="PTHR43000">
    <property type="entry name" value="DTDP-D-GLUCOSE 4,6-DEHYDRATASE-RELATED"/>
    <property type="match status" value="1"/>
</dbReference>
<gene>
    <name evidence="3" type="ORF">M3202_11870</name>
</gene>
<sequence length="313" mass="34883">MKLFIIGGEGFIGSHICRRFLGNGHHVTVYGPRFEENLLSDIERAIQKVEGDILDFSSLQKAMEASQADVVIHLAAYGQGKDGVAKSAQRSPQKAIEVNITGFHHVVVAAKTAGIKRMVWSGSTTVFGFDEDYKVPTVPEDVRLNPATFYGLTKVMNEAMTRYYCQDGIEICGLRLPLVYGPGRWYKGAGSTLVDIFERAYSPEVIEISGGDELIDLMYVKDVAKAFYEVAVTKAQISEVYNVKSHTTSMKEIVEIVKEIVPESQLHLKKTESSSLYPLVDCTKIEQEIGFVPDYSIEEACRDYLSEVNKKFN</sequence>
<dbReference type="Proteomes" id="UP001139179">
    <property type="component" value="Unassembled WGS sequence"/>
</dbReference>
<comment type="caution">
    <text evidence="3">The sequence shown here is derived from an EMBL/GenBank/DDBJ whole genome shotgun (WGS) entry which is preliminary data.</text>
</comment>